<protein>
    <submittedName>
        <fullName evidence="1">Uncharacterized protein</fullName>
    </submittedName>
</protein>
<dbReference type="EMBL" id="BIFS01000001">
    <property type="protein sequence ID" value="GCE19481.1"/>
    <property type="molecule type" value="Genomic_DNA"/>
</dbReference>
<dbReference type="AlphaFoldDB" id="A0A402AK35"/>
<gene>
    <name evidence="1" type="ORF">KDK_32810</name>
</gene>
<organism evidence="1 2">
    <name type="scientific">Dictyobacter kobayashii</name>
    <dbReference type="NCBI Taxonomy" id="2014872"/>
    <lineage>
        <taxon>Bacteria</taxon>
        <taxon>Bacillati</taxon>
        <taxon>Chloroflexota</taxon>
        <taxon>Ktedonobacteria</taxon>
        <taxon>Ktedonobacterales</taxon>
        <taxon>Dictyobacteraceae</taxon>
        <taxon>Dictyobacter</taxon>
    </lineage>
</organism>
<accession>A0A402AK35</accession>
<name>A0A402AK35_9CHLR</name>
<reference evidence="2" key="1">
    <citation type="submission" date="2018-12" db="EMBL/GenBank/DDBJ databases">
        <title>Tengunoibacter tsumagoiensis gen. nov., sp. nov., Dictyobacter kobayashii sp. nov., D. alpinus sp. nov., and D. joshuensis sp. nov. and description of Dictyobacteraceae fam. nov. within the order Ktedonobacterales isolated from Tengu-no-mugimeshi.</title>
        <authorList>
            <person name="Wang C.M."/>
            <person name="Zheng Y."/>
            <person name="Sakai Y."/>
            <person name="Toyoda A."/>
            <person name="Minakuchi Y."/>
            <person name="Abe K."/>
            <person name="Yokota A."/>
            <person name="Yabe S."/>
        </authorList>
    </citation>
    <scope>NUCLEOTIDE SEQUENCE [LARGE SCALE GENOMIC DNA]</scope>
    <source>
        <strain evidence="2">Uno11</strain>
    </source>
</reference>
<keyword evidence="2" id="KW-1185">Reference proteome</keyword>
<sequence length="64" mass="7344">MVNLAHVVAQLFLAKVKNGRGRPQLLAYCDMLENTKGDWWLQSKYCHQTYHAKGSELFSCSGWN</sequence>
<comment type="caution">
    <text evidence="1">The sequence shown here is derived from an EMBL/GenBank/DDBJ whole genome shotgun (WGS) entry which is preliminary data.</text>
</comment>
<dbReference type="Proteomes" id="UP000287188">
    <property type="component" value="Unassembled WGS sequence"/>
</dbReference>
<evidence type="ECO:0000313" key="1">
    <source>
        <dbReference type="EMBL" id="GCE19481.1"/>
    </source>
</evidence>
<proteinExistence type="predicted"/>
<evidence type="ECO:0000313" key="2">
    <source>
        <dbReference type="Proteomes" id="UP000287188"/>
    </source>
</evidence>